<dbReference type="AlphaFoldDB" id="A0A517Y2X5"/>
<dbReference type="Pfam" id="PF05016">
    <property type="entry name" value="ParE_toxin"/>
    <property type="match status" value="1"/>
</dbReference>
<dbReference type="PANTHER" id="PTHR33755:SF8">
    <property type="entry name" value="TOXIN PARE2"/>
    <property type="match status" value="1"/>
</dbReference>
<evidence type="ECO:0000313" key="4">
    <source>
        <dbReference type="Proteomes" id="UP000319576"/>
    </source>
</evidence>
<accession>A0A517Y2X5</accession>
<proteinExistence type="inferred from homology"/>
<dbReference type="RefSeq" id="WP_202920512.1">
    <property type="nucleotide sequence ID" value="NZ_CP036273.1"/>
</dbReference>
<protein>
    <submittedName>
        <fullName evidence="3">Plasmid stabilization system protein</fullName>
    </submittedName>
</protein>
<keyword evidence="4" id="KW-1185">Reference proteome</keyword>
<dbReference type="PANTHER" id="PTHR33755">
    <property type="entry name" value="TOXIN PARE1-RELATED"/>
    <property type="match status" value="1"/>
</dbReference>
<dbReference type="InterPro" id="IPR051803">
    <property type="entry name" value="TA_system_RelE-like_toxin"/>
</dbReference>
<keyword evidence="2" id="KW-1277">Toxin-antitoxin system</keyword>
<dbReference type="Proteomes" id="UP000319576">
    <property type="component" value="Chromosome"/>
</dbReference>
<dbReference type="InterPro" id="IPR007712">
    <property type="entry name" value="RelE/ParE_toxin"/>
</dbReference>
<evidence type="ECO:0000256" key="1">
    <source>
        <dbReference type="ARBA" id="ARBA00006226"/>
    </source>
</evidence>
<evidence type="ECO:0000256" key="2">
    <source>
        <dbReference type="ARBA" id="ARBA00022649"/>
    </source>
</evidence>
<sequence>MANLEFLPGARRELREAFDWYRQRNPAAARRFVTEVDRVTAAIAAQPDRYGWYDPPFREAILNRYPFSVIYRVDDAGDVLVVAVAHASREPGYWLDRT</sequence>
<gene>
    <name evidence="3" type="ORF">ETAA1_60690</name>
</gene>
<dbReference type="Gene3D" id="3.30.2310.20">
    <property type="entry name" value="RelE-like"/>
    <property type="match status" value="1"/>
</dbReference>
<dbReference type="EMBL" id="CP036273">
    <property type="protein sequence ID" value="QDU24058.1"/>
    <property type="molecule type" value="Genomic_DNA"/>
</dbReference>
<dbReference type="KEGG" id="uli:ETAA1_60690"/>
<reference evidence="3 4" key="1">
    <citation type="submission" date="2019-02" db="EMBL/GenBank/DDBJ databases">
        <title>Deep-cultivation of Planctomycetes and their phenomic and genomic characterization uncovers novel biology.</title>
        <authorList>
            <person name="Wiegand S."/>
            <person name="Jogler M."/>
            <person name="Boedeker C."/>
            <person name="Pinto D."/>
            <person name="Vollmers J."/>
            <person name="Rivas-Marin E."/>
            <person name="Kohn T."/>
            <person name="Peeters S.H."/>
            <person name="Heuer A."/>
            <person name="Rast P."/>
            <person name="Oberbeckmann S."/>
            <person name="Bunk B."/>
            <person name="Jeske O."/>
            <person name="Meyerdierks A."/>
            <person name="Storesund J.E."/>
            <person name="Kallscheuer N."/>
            <person name="Luecker S."/>
            <person name="Lage O.M."/>
            <person name="Pohl T."/>
            <person name="Merkel B.J."/>
            <person name="Hornburger P."/>
            <person name="Mueller R.-W."/>
            <person name="Bruemmer F."/>
            <person name="Labrenz M."/>
            <person name="Spormann A.M."/>
            <person name="Op den Camp H."/>
            <person name="Overmann J."/>
            <person name="Amann R."/>
            <person name="Jetten M.S.M."/>
            <person name="Mascher T."/>
            <person name="Medema M.H."/>
            <person name="Devos D.P."/>
            <person name="Kaster A.-K."/>
            <person name="Ovreas L."/>
            <person name="Rohde M."/>
            <person name="Galperin M.Y."/>
            <person name="Jogler C."/>
        </authorList>
    </citation>
    <scope>NUCLEOTIDE SEQUENCE [LARGE SCALE GENOMIC DNA]</scope>
    <source>
        <strain evidence="3 4">ETA_A1</strain>
    </source>
</reference>
<dbReference type="InterPro" id="IPR035093">
    <property type="entry name" value="RelE/ParE_toxin_dom_sf"/>
</dbReference>
<comment type="similarity">
    <text evidence="1">Belongs to the RelE toxin family.</text>
</comment>
<organism evidence="3 4">
    <name type="scientific">Urbifossiella limnaea</name>
    <dbReference type="NCBI Taxonomy" id="2528023"/>
    <lineage>
        <taxon>Bacteria</taxon>
        <taxon>Pseudomonadati</taxon>
        <taxon>Planctomycetota</taxon>
        <taxon>Planctomycetia</taxon>
        <taxon>Gemmatales</taxon>
        <taxon>Gemmataceae</taxon>
        <taxon>Urbifossiella</taxon>
    </lineage>
</organism>
<evidence type="ECO:0000313" key="3">
    <source>
        <dbReference type="EMBL" id="QDU24058.1"/>
    </source>
</evidence>
<name>A0A517Y2X5_9BACT</name>